<organism evidence="3 4">
    <name type="scientific">Marasmiellus scandens</name>
    <dbReference type="NCBI Taxonomy" id="2682957"/>
    <lineage>
        <taxon>Eukaryota</taxon>
        <taxon>Fungi</taxon>
        <taxon>Dikarya</taxon>
        <taxon>Basidiomycota</taxon>
        <taxon>Agaricomycotina</taxon>
        <taxon>Agaricomycetes</taxon>
        <taxon>Agaricomycetidae</taxon>
        <taxon>Agaricales</taxon>
        <taxon>Marasmiineae</taxon>
        <taxon>Omphalotaceae</taxon>
        <taxon>Marasmiellus</taxon>
    </lineage>
</organism>
<protein>
    <submittedName>
        <fullName evidence="3">Uncharacterized protein</fullName>
    </submittedName>
</protein>
<feature type="region of interest" description="Disordered" evidence="2">
    <location>
        <begin position="471"/>
        <end position="511"/>
    </location>
</feature>
<name>A0ABR1IV13_9AGAR</name>
<sequence>MNLASSLEKQSSNTPKLTPSIHPVIDHPHDVPIVTPTIKKVATPSLAKDNIAFENWRKGACVYKPTDPEYEDVVTRSEIKKWDIPSTDINLDLFWEALDTLVKYELAQVEPTLTSSEQEELWKLLDPLQTNQVAKKVEEDMQEEQVENQSQSEETGMEEMEERKEAEATVIAKKLHFLPIARRMNEGVRRIWLDKHARERTHKLRSAPAANAYTPPTDLLLMSAIANVYLTIQRLTSRSEALNEATWGSCMEELFKHVWVTWGGGFPVNRDDIFILREADVFIVCEQKEVENVPGDYRTADYCTSDMLAWMSFKEYGTSEHSGLMKWFRLQRYLSLGLFGVEYKKFDPVEALHQLTLDLTAGASVNEIAGVDLPLFGFVLTANVTQICFCKARKRPDKTMAFGFQTLADCGCLEDIENFATIFGFICSHKDWIMRKLIPALGEAMERYGNLISLLKTQGLSFKPWRRLDFGPGSSKRGADGTPEGEKEPKKSKKSRKDTGSLPDDLPDDLAHNIETVARDPRDGNWKEARYLYGRLIFDFENEDVVSQVRQGYESCRDFEVLPEKERRLLIEGAYAMNVDSDDYEPEAISRSLL</sequence>
<proteinExistence type="predicted"/>
<keyword evidence="1" id="KW-0175">Coiled coil</keyword>
<feature type="compositionally biased region" description="Polar residues" evidence="2">
    <location>
        <begin position="1"/>
        <end position="17"/>
    </location>
</feature>
<comment type="caution">
    <text evidence="3">The sequence shown here is derived from an EMBL/GenBank/DDBJ whole genome shotgun (WGS) entry which is preliminary data.</text>
</comment>
<feature type="coiled-coil region" evidence="1">
    <location>
        <begin position="134"/>
        <end position="163"/>
    </location>
</feature>
<evidence type="ECO:0000256" key="1">
    <source>
        <dbReference type="SAM" id="Coils"/>
    </source>
</evidence>
<reference evidence="3 4" key="1">
    <citation type="submission" date="2024-01" db="EMBL/GenBank/DDBJ databases">
        <title>A draft genome for the cacao thread blight pathogen Marasmiellus scandens.</title>
        <authorList>
            <person name="Baruah I.K."/>
            <person name="Leung J."/>
            <person name="Bukari Y."/>
            <person name="Amoako-Attah I."/>
            <person name="Meinhardt L.W."/>
            <person name="Bailey B.A."/>
            <person name="Cohen S.P."/>
        </authorList>
    </citation>
    <scope>NUCLEOTIDE SEQUENCE [LARGE SCALE GENOMIC DNA]</scope>
    <source>
        <strain evidence="3 4">GH-19</strain>
    </source>
</reference>
<evidence type="ECO:0000313" key="4">
    <source>
        <dbReference type="Proteomes" id="UP001498398"/>
    </source>
</evidence>
<evidence type="ECO:0000256" key="2">
    <source>
        <dbReference type="SAM" id="MobiDB-lite"/>
    </source>
</evidence>
<gene>
    <name evidence="3" type="ORF">VKT23_016423</name>
</gene>
<dbReference type="EMBL" id="JBANRG010000061">
    <property type="protein sequence ID" value="KAK7441760.1"/>
    <property type="molecule type" value="Genomic_DNA"/>
</dbReference>
<keyword evidence="4" id="KW-1185">Reference proteome</keyword>
<accession>A0ABR1IV13</accession>
<dbReference type="Proteomes" id="UP001498398">
    <property type="component" value="Unassembled WGS sequence"/>
</dbReference>
<feature type="region of interest" description="Disordered" evidence="2">
    <location>
        <begin position="1"/>
        <end position="22"/>
    </location>
</feature>
<evidence type="ECO:0000313" key="3">
    <source>
        <dbReference type="EMBL" id="KAK7441760.1"/>
    </source>
</evidence>